<feature type="domain" description="Acetyl xylan esterase" evidence="2">
    <location>
        <begin position="28"/>
        <end position="319"/>
    </location>
</feature>
<proteinExistence type="predicted"/>
<dbReference type="PANTHER" id="PTHR40111">
    <property type="entry name" value="CEPHALOSPORIN-C DEACETYLASE"/>
    <property type="match status" value="1"/>
</dbReference>
<dbReference type="InterPro" id="IPR029058">
    <property type="entry name" value="AB_hydrolase_fold"/>
</dbReference>
<evidence type="ECO:0000259" key="2">
    <source>
        <dbReference type="Pfam" id="PF05448"/>
    </source>
</evidence>
<feature type="active site" description="Charge relay system" evidence="1">
    <location>
        <position position="310"/>
    </location>
</feature>
<feature type="active site" description="Nucleophile" evidence="1">
    <location>
        <position position="199"/>
    </location>
</feature>
<dbReference type="InterPro" id="IPR039069">
    <property type="entry name" value="CE7"/>
</dbReference>
<organism evidence="3 4">
    <name type="scientific">Candidatus Glassbacteria bacterium RIFCSPLOWO2_12_FULL_58_11</name>
    <dbReference type="NCBI Taxonomy" id="1817867"/>
    <lineage>
        <taxon>Bacteria</taxon>
        <taxon>Candidatus Glassiibacteriota</taxon>
    </lineage>
</organism>
<dbReference type="Pfam" id="PF05448">
    <property type="entry name" value="AXE1"/>
    <property type="match status" value="1"/>
</dbReference>
<dbReference type="InterPro" id="IPR008391">
    <property type="entry name" value="AXE1_dom"/>
</dbReference>
<sequence length="334" mass="37119">MRLDLELKVGEQTARKATAVGIDPEAIRSTNTPAPDYFRFWAQGIAELLRVPMDAQEEQITEDKVPGGKRFRVSLANIEGSRFYGWLSVPAGQGPFPAVVYIPGAPGRVYEFMTGTHPDYAENGLLVFAINIHGIELDRDSVFYQSLLDRIPGGFSSLGEDDPYRYYYRRVVLGAIRAFDYLRTRPDVDTSRLAVAGSSQGGGLSLLVASLEKRLKAAAFEVPAMCDQTGVFYGRPTGWPHMLDRDSGSDERVVRTSRYYDAALAARFVRAPCMFTVSLLDESCPPTTVYTAYNNAKEPKEIFVFPNTTHPGSFTAERDLVCIEWLKKTLSEGK</sequence>
<feature type="active site" description="Charge relay system" evidence="1">
    <location>
        <position position="281"/>
    </location>
</feature>
<dbReference type="GO" id="GO:0052689">
    <property type="term" value="F:carboxylic ester hydrolase activity"/>
    <property type="evidence" value="ECO:0007669"/>
    <property type="project" value="TreeGrafter"/>
</dbReference>
<accession>A0A1F5Z210</accession>
<dbReference type="Proteomes" id="UP000179129">
    <property type="component" value="Unassembled WGS sequence"/>
</dbReference>
<comment type="caution">
    <text evidence="3">The sequence shown here is derived from an EMBL/GenBank/DDBJ whole genome shotgun (WGS) entry which is preliminary data.</text>
</comment>
<dbReference type="SUPFAM" id="SSF53474">
    <property type="entry name" value="alpha/beta-Hydrolases"/>
    <property type="match status" value="1"/>
</dbReference>
<evidence type="ECO:0000256" key="1">
    <source>
        <dbReference type="PIRSR" id="PIRSR639069-1"/>
    </source>
</evidence>
<dbReference type="EMBL" id="MFIX01000027">
    <property type="protein sequence ID" value="OGG06383.1"/>
    <property type="molecule type" value="Genomic_DNA"/>
</dbReference>
<evidence type="ECO:0000313" key="3">
    <source>
        <dbReference type="EMBL" id="OGG06383.1"/>
    </source>
</evidence>
<dbReference type="GO" id="GO:0005976">
    <property type="term" value="P:polysaccharide metabolic process"/>
    <property type="evidence" value="ECO:0007669"/>
    <property type="project" value="TreeGrafter"/>
</dbReference>
<dbReference type="Gene3D" id="3.40.50.1820">
    <property type="entry name" value="alpha/beta hydrolase"/>
    <property type="match status" value="1"/>
</dbReference>
<protein>
    <recommendedName>
        <fullName evidence="2">Acetyl xylan esterase domain-containing protein</fullName>
    </recommendedName>
</protein>
<dbReference type="AlphaFoldDB" id="A0A1F5Z210"/>
<dbReference type="PANTHER" id="PTHR40111:SF1">
    <property type="entry name" value="CEPHALOSPORIN-C DEACETYLASE"/>
    <property type="match status" value="1"/>
</dbReference>
<gene>
    <name evidence="3" type="ORF">A3F83_11930</name>
</gene>
<name>A0A1F5Z210_9BACT</name>
<evidence type="ECO:0000313" key="4">
    <source>
        <dbReference type="Proteomes" id="UP000179129"/>
    </source>
</evidence>
<reference evidence="3 4" key="1">
    <citation type="journal article" date="2016" name="Nat. Commun.">
        <title>Thousands of microbial genomes shed light on interconnected biogeochemical processes in an aquifer system.</title>
        <authorList>
            <person name="Anantharaman K."/>
            <person name="Brown C.T."/>
            <person name="Hug L.A."/>
            <person name="Sharon I."/>
            <person name="Castelle C.J."/>
            <person name="Probst A.J."/>
            <person name="Thomas B.C."/>
            <person name="Singh A."/>
            <person name="Wilkins M.J."/>
            <person name="Karaoz U."/>
            <person name="Brodie E.L."/>
            <person name="Williams K.H."/>
            <person name="Hubbard S.S."/>
            <person name="Banfield J.F."/>
        </authorList>
    </citation>
    <scope>NUCLEOTIDE SEQUENCE [LARGE SCALE GENOMIC DNA]</scope>
</reference>
<dbReference type="STRING" id="1817867.A3F83_11930"/>